<evidence type="ECO:0000313" key="1">
    <source>
        <dbReference type="EMBL" id="CAH1417531.1"/>
    </source>
</evidence>
<sequence length="150" mass="17053">MGVFDEDASTCPVIASGFVNSKEGTWEPRKAPNVSVCKYSNSLLGFSSLPSFISLPFSILPPQSIRLLFRSTLKINTMWLRPLLFGSLSRQVTAMAVHPAATITTILHYSRLLPRDLAVDLERHRFIRHELIDQHDFLFNFIVTILTCFW</sequence>
<evidence type="ECO:0000313" key="2">
    <source>
        <dbReference type="Proteomes" id="UP001157418"/>
    </source>
</evidence>
<gene>
    <name evidence="1" type="ORF">LVIROSA_LOCUS5208</name>
</gene>
<dbReference type="Proteomes" id="UP001157418">
    <property type="component" value="Unassembled WGS sequence"/>
</dbReference>
<accession>A0AAU9LRR2</accession>
<organism evidence="1 2">
    <name type="scientific">Lactuca virosa</name>
    <dbReference type="NCBI Taxonomy" id="75947"/>
    <lineage>
        <taxon>Eukaryota</taxon>
        <taxon>Viridiplantae</taxon>
        <taxon>Streptophyta</taxon>
        <taxon>Embryophyta</taxon>
        <taxon>Tracheophyta</taxon>
        <taxon>Spermatophyta</taxon>
        <taxon>Magnoliopsida</taxon>
        <taxon>eudicotyledons</taxon>
        <taxon>Gunneridae</taxon>
        <taxon>Pentapetalae</taxon>
        <taxon>asterids</taxon>
        <taxon>campanulids</taxon>
        <taxon>Asterales</taxon>
        <taxon>Asteraceae</taxon>
        <taxon>Cichorioideae</taxon>
        <taxon>Cichorieae</taxon>
        <taxon>Lactucinae</taxon>
        <taxon>Lactuca</taxon>
    </lineage>
</organism>
<reference evidence="1 2" key="1">
    <citation type="submission" date="2022-01" db="EMBL/GenBank/DDBJ databases">
        <authorList>
            <person name="Xiong W."/>
            <person name="Schranz E."/>
        </authorList>
    </citation>
    <scope>NUCLEOTIDE SEQUENCE [LARGE SCALE GENOMIC DNA]</scope>
</reference>
<protein>
    <submittedName>
        <fullName evidence="1">Uncharacterized protein</fullName>
    </submittedName>
</protein>
<dbReference type="PANTHER" id="PTHR37900:SF5">
    <property type="entry name" value="OS02G0159250 PROTEIN"/>
    <property type="match status" value="1"/>
</dbReference>
<dbReference type="EMBL" id="CAKMRJ010000106">
    <property type="protein sequence ID" value="CAH1417531.1"/>
    <property type="molecule type" value="Genomic_DNA"/>
</dbReference>
<name>A0AAU9LRR2_9ASTR</name>
<comment type="caution">
    <text evidence="1">The sequence shown here is derived from an EMBL/GenBank/DDBJ whole genome shotgun (WGS) entry which is preliminary data.</text>
</comment>
<dbReference type="PANTHER" id="PTHR37900">
    <property type="match status" value="1"/>
</dbReference>
<keyword evidence="2" id="KW-1185">Reference proteome</keyword>
<dbReference type="AlphaFoldDB" id="A0AAU9LRR2"/>
<proteinExistence type="predicted"/>